<dbReference type="Gene3D" id="3.40.309.10">
    <property type="entry name" value="Aldehyde Dehydrogenase, Chain A, domain 2"/>
    <property type="match status" value="1"/>
</dbReference>
<evidence type="ECO:0000256" key="2">
    <source>
        <dbReference type="ARBA" id="ARBA00023002"/>
    </source>
</evidence>
<evidence type="ECO:0000313" key="7">
    <source>
        <dbReference type="EMBL" id="KAK3254135.1"/>
    </source>
</evidence>
<dbReference type="InterPro" id="IPR015590">
    <property type="entry name" value="Aldehyde_DH_dom"/>
</dbReference>
<dbReference type="FunFam" id="3.40.605.10:FF:000011">
    <property type="entry name" value="ALD5p Mitochondrial aldehyde dehydrogenase"/>
    <property type="match status" value="1"/>
</dbReference>
<dbReference type="InterPro" id="IPR016163">
    <property type="entry name" value="Ald_DH_C"/>
</dbReference>
<dbReference type="EMBL" id="LGRX02024088">
    <property type="protein sequence ID" value="KAK3254135.1"/>
    <property type="molecule type" value="Genomic_DNA"/>
</dbReference>
<dbReference type="InterPro" id="IPR016161">
    <property type="entry name" value="Ald_DH/histidinol_DH"/>
</dbReference>
<dbReference type="GO" id="GO:0019752">
    <property type="term" value="P:carboxylic acid metabolic process"/>
    <property type="evidence" value="ECO:0007669"/>
    <property type="project" value="UniProtKB-ARBA"/>
</dbReference>
<dbReference type="InterPro" id="IPR016160">
    <property type="entry name" value="Ald_DH_CS_CYS"/>
</dbReference>
<dbReference type="AlphaFoldDB" id="A0AAE0CHA7"/>
<keyword evidence="8" id="KW-1185">Reference proteome</keyword>
<proteinExistence type="inferred from homology"/>
<dbReference type="PANTHER" id="PTHR11699">
    <property type="entry name" value="ALDEHYDE DEHYDROGENASE-RELATED"/>
    <property type="match status" value="1"/>
</dbReference>
<keyword evidence="3" id="KW-0520">NAD</keyword>
<reference evidence="7 8" key="1">
    <citation type="journal article" date="2015" name="Genome Biol. Evol.">
        <title>Comparative Genomics of a Bacterivorous Green Alga Reveals Evolutionary Causalities and Consequences of Phago-Mixotrophic Mode of Nutrition.</title>
        <authorList>
            <person name="Burns J.A."/>
            <person name="Paasch A."/>
            <person name="Narechania A."/>
            <person name="Kim E."/>
        </authorList>
    </citation>
    <scope>NUCLEOTIDE SEQUENCE [LARGE SCALE GENOMIC DNA]</scope>
    <source>
        <strain evidence="7 8">PLY_AMNH</strain>
    </source>
</reference>
<dbReference type="Gene3D" id="3.40.605.10">
    <property type="entry name" value="Aldehyde Dehydrogenase, Chain A, domain 1"/>
    <property type="match status" value="1"/>
</dbReference>
<evidence type="ECO:0000259" key="6">
    <source>
        <dbReference type="Pfam" id="PF00171"/>
    </source>
</evidence>
<accession>A0AAE0CHA7</accession>
<evidence type="ECO:0000256" key="3">
    <source>
        <dbReference type="ARBA" id="ARBA00023027"/>
    </source>
</evidence>
<dbReference type="Pfam" id="PF00171">
    <property type="entry name" value="Aldedh"/>
    <property type="match status" value="1"/>
</dbReference>
<dbReference type="InterPro" id="IPR029510">
    <property type="entry name" value="Ald_DH_CS_GLU"/>
</dbReference>
<dbReference type="SUPFAM" id="SSF53720">
    <property type="entry name" value="ALDH-like"/>
    <property type="match status" value="1"/>
</dbReference>
<evidence type="ECO:0000256" key="4">
    <source>
        <dbReference type="PROSITE-ProRule" id="PRU10007"/>
    </source>
</evidence>
<organism evidence="7 8">
    <name type="scientific">Cymbomonas tetramitiformis</name>
    <dbReference type="NCBI Taxonomy" id="36881"/>
    <lineage>
        <taxon>Eukaryota</taxon>
        <taxon>Viridiplantae</taxon>
        <taxon>Chlorophyta</taxon>
        <taxon>Pyramimonadophyceae</taxon>
        <taxon>Pyramimonadales</taxon>
        <taxon>Pyramimonadaceae</taxon>
        <taxon>Cymbomonas</taxon>
    </lineage>
</organism>
<comment type="caution">
    <text evidence="7">The sequence shown here is derived from an EMBL/GenBank/DDBJ whole genome shotgun (WGS) entry which is preliminary data.</text>
</comment>
<gene>
    <name evidence="7" type="ORF">CYMTET_36645</name>
</gene>
<dbReference type="CDD" id="cd07091">
    <property type="entry name" value="ALDH_F1-2_Ald2-like"/>
    <property type="match status" value="1"/>
</dbReference>
<name>A0AAE0CHA7_9CHLO</name>
<dbReference type="PROSITE" id="PS00687">
    <property type="entry name" value="ALDEHYDE_DEHYDR_GLU"/>
    <property type="match status" value="1"/>
</dbReference>
<dbReference type="GO" id="GO:0005739">
    <property type="term" value="C:mitochondrion"/>
    <property type="evidence" value="ECO:0007669"/>
    <property type="project" value="UniProtKB-ARBA"/>
</dbReference>
<feature type="active site" evidence="4">
    <location>
        <position position="289"/>
    </location>
</feature>
<dbReference type="InterPro" id="IPR016162">
    <property type="entry name" value="Ald_DH_N"/>
</dbReference>
<evidence type="ECO:0000256" key="5">
    <source>
        <dbReference type="RuleBase" id="RU003345"/>
    </source>
</evidence>
<dbReference type="FunFam" id="3.40.309.10:FF:000001">
    <property type="entry name" value="Mitochondrial aldehyde dehydrogenase 2"/>
    <property type="match status" value="1"/>
</dbReference>
<evidence type="ECO:0000313" key="8">
    <source>
        <dbReference type="Proteomes" id="UP001190700"/>
    </source>
</evidence>
<sequence>MALLRHLSRKLSTGSGVFARGFRSSTFTSSQVDAALITPRATKLLIDGHFVDAVSGKTFQTIDPRNETPICNIAEADAADVDKAVKAARKAFDHGHWPRMGGKERAKIMYRFADLLEEHAEELAHLETLDNGKPLFFSKVADVPLTVSHFRYFAGWADKLHGHTIPVSTSHLAYTLHEPIGVVGQIIPWNFPLLMAAWKLAPALAVGNTCVLKVAEQTPLTGLRLAQLAMEAGFPPGVLNVLSGFGETAGQALAMHNQVDKIAFTGSTEVGKTIQMASGMSNLKRVSLELGGKSAAIVCADADVDKAVEESHFALFFNMGQCCCAGSRLYVHEDIYDEFVEKAVARAQKRTVGDPFTDVEQGPQVSEEQMKKVLGFIGKGVEEGATMRVGGARVGDKGYYVEPTVFTDVEPNMSIYKDEIFGPVMTIMKFSDLNDVIDRANANPYGLAAGVWTSSLDTANTVSRALRCGTVWINCYNNFDDALPFGGYKMSGIGRDKGMYALENYTQVKTVCTPLNNPTWL</sequence>
<keyword evidence="2 5" id="KW-0560">Oxidoreductase</keyword>
<protein>
    <submittedName>
        <fullName evidence="7">Aldehyde dehydrogenase 2 protein</fullName>
    </submittedName>
</protein>
<dbReference type="Proteomes" id="UP001190700">
    <property type="component" value="Unassembled WGS sequence"/>
</dbReference>
<evidence type="ECO:0000256" key="1">
    <source>
        <dbReference type="ARBA" id="ARBA00009986"/>
    </source>
</evidence>
<dbReference type="FunFam" id="3.40.605.10:FF:000026">
    <property type="entry name" value="Aldehyde dehydrogenase, putative"/>
    <property type="match status" value="1"/>
</dbReference>
<dbReference type="PROSITE" id="PS00070">
    <property type="entry name" value="ALDEHYDE_DEHYDR_CYS"/>
    <property type="match status" value="1"/>
</dbReference>
<feature type="domain" description="Aldehyde dehydrogenase" evidence="6">
    <location>
        <begin position="51"/>
        <end position="511"/>
    </location>
</feature>
<dbReference type="GO" id="GO:0004029">
    <property type="term" value="F:aldehyde dehydrogenase (NAD+) activity"/>
    <property type="evidence" value="ECO:0007669"/>
    <property type="project" value="UniProtKB-ARBA"/>
</dbReference>
<comment type="similarity">
    <text evidence="1 5">Belongs to the aldehyde dehydrogenase family.</text>
</comment>